<feature type="chain" id="PRO_5016900882" description="Outer membrane protein beta-barrel domain-containing protein" evidence="1">
    <location>
        <begin position="22"/>
        <end position="183"/>
    </location>
</feature>
<dbReference type="OrthoDB" id="945117at2"/>
<evidence type="ECO:0000256" key="1">
    <source>
        <dbReference type="SAM" id="SignalP"/>
    </source>
</evidence>
<keyword evidence="1" id="KW-0732">Signal</keyword>
<accession>A0A369QJH7</accession>
<protein>
    <recommendedName>
        <fullName evidence="4">Outer membrane protein beta-barrel domain-containing protein</fullName>
    </recommendedName>
</protein>
<evidence type="ECO:0000313" key="2">
    <source>
        <dbReference type="EMBL" id="RDC64542.1"/>
    </source>
</evidence>
<proteinExistence type="predicted"/>
<name>A0A369QJH7_9BACT</name>
<dbReference type="AlphaFoldDB" id="A0A369QJH7"/>
<reference evidence="2 3" key="1">
    <citation type="submission" date="2018-04" db="EMBL/GenBank/DDBJ databases">
        <title>Adhaeribacter sp. HMF7616 genome sequencing and assembly.</title>
        <authorList>
            <person name="Kang H."/>
            <person name="Kang J."/>
            <person name="Cha I."/>
            <person name="Kim H."/>
            <person name="Joh K."/>
        </authorList>
    </citation>
    <scope>NUCLEOTIDE SEQUENCE [LARGE SCALE GENOMIC DNA]</scope>
    <source>
        <strain evidence="2 3">HMF7616</strain>
    </source>
</reference>
<feature type="signal peptide" evidence="1">
    <location>
        <begin position="1"/>
        <end position="21"/>
    </location>
</feature>
<dbReference type="RefSeq" id="WP_115373686.1">
    <property type="nucleotide sequence ID" value="NZ_QASA01000001.1"/>
</dbReference>
<comment type="caution">
    <text evidence="2">The sequence shown here is derived from an EMBL/GenBank/DDBJ whole genome shotgun (WGS) entry which is preliminary data.</text>
</comment>
<dbReference type="Gene3D" id="2.40.160.20">
    <property type="match status" value="1"/>
</dbReference>
<evidence type="ECO:0000313" key="3">
    <source>
        <dbReference type="Proteomes" id="UP000253919"/>
    </source>
</evidence>
<sequence length="183" mass="19264">MAKKILLLFYLVVCLAGFSAAQTSMGSKLIGGTGTLHIGTGNNKGTLLMLSPRMGQFVADDLALGASLPLSLYAYSGSTTTSVGLSPFVRGYFGAATTRLLLEGRVGFQRIAYNSDNSNFNDNSTAFTYGLGLGAVHFISEQVGLEILLSYDNSGNNDAILNMANLTGINLNVGFQIYLPSGK</sequence>
<keyword evidence="3" id="KW-1185">Reference proteome</keyword>
<evidence type="ECO:0008006" key="4">
    <source>
        <dbReference type="Google" id="ProtNLM"/>
    </source>
</evidence>
<dbReference type="Proteomes" id="UP000253919">
    <property type="component" value="Unassembled WGS sequence"/>
</dbReference>
<gene>
    <name evidence="2" type="ORF">AHMF7616_03156</name>
</gene>
<dbReference type="EMBL" id="QASA01000001">
    <property type="protein sequence ID" value="RDC64542.1"/>
    <property type="molecule type" value="Genomic_DNA"/>
</dbReference>
<organism evidence="2 3">
    <name type="scientific">Adhaeribacter pallidiroseus</name>
    <dbReference type="NCBI Taxonomy" id="2072847"/>
    <lineage>
        <taxon>Bacteria</taxon>
        <taxon>Pseudomonadati</taxon>
        <taxon>Bacteroidota</taxon>
        <taxon>Cytophagia</taxon>
        <taxon>Cytophagales</taxon>
        <taxon>Hymenobacteraceae</taxon>
        <taxon>Adhaeribacter</taxon>
    </lineage>
</organism>